<dbReference type="InterPro" id="IPR056246">
    <property type="entry name" value="KH_DEAH11/12_1st"/>
</dbReference>
<proteinExistence type="inferred from homology"/>
<dbReference type="GO" id="GO:0016740">
    <property type="term" value="F:transferase activity"/>
    <property type="evidence" value="ECO:0007669"/>
    <property type="project" value="UniProtKB-KW"/>
</dbReference>
<feature type="domain" description="RING-type" evidence="19">
    <location>
        <begin position="1438"/>
        <end position="1651"/>
    </location>
</feature>
<protein>
    <recommendedName>
        <fullName evidence="2">RNA helicase</fullName>
        <ecNumber evidence="2">3.6.4.13</ecNumber>
    </recommendedName>
</protein>
<reference evidence="20" key="1">
    <citation type="submission" date="2018-02" db="EMBL/GenBank/DDBJ databases">
        <title>Rhizophora mucronata_Transcriptome.</title>
        <authorList>
            <person name="Meera S.P."/>
            <person name="Sreeshan A."/>
            <person name="Augustine A."/>
        </authorList>
    </citation>
    <scope>NUCLEOTIDE SEQUENCE</scope>
    <source>
        <tissue evidence="20">Leaf</tissue>
    </source>
</reference>
<keyword evidence="11" id="KW-0862">Zinc</keyword>
<dbReference type="SUPFAM" id="SSF57850">
    <property type="entry name" value="RING/U-box"/>
    <property type="match status" value="3"/>
</dbReference>
<evidence type="ECO:0000259" key="16">
    <source>
        <dbReference type="PROSITE" id="PS50157"/>
    </source>
</evidence>
<dbReference type="InterPro" id="IPR056248">
    <property type="entry name" value="RBD_DEAH11/12"/>
</dbReference>
<dbReference type="FunFam" id="1.20.120.1080:FF:000033">
    <property type="entry name" value="RBR-type E3 ubiquitin transferase"/>
    <property type="match status" value="1"/>
</dbReference>
<dbReference type="InterPro" id="IPR002867">
    <property type="entry name" value="IBR_dom"/>
</dbReference>
<feature type="domain" description="Helicase ATP-binding" evidence="17">
    <location>
        <begin position="188"/>
        <end position="352"/>
    </location>
</feature>
<keyword evidence="8" id="KW-0833">Ubl conjugation pathway</keyword>
<evidence type="ECO:0000256" key="10">
    <source>
        <dbReference type="ARBA" id="ARBA00022806"/>
    </source>
</evidence>
<evidence type="ECO:0000256" key="1">
    <source>
        <dbReference type="ARBA" id="ARBA00008792"/>
    </source>
</evidence>
<dbReference type="InterPro" id="IPR013083">
    <property type="entry name" value="Znf_RING/FYVE/PHD"/>
</dbReference>
<dbReference type="SMART" id="SM00490">
    <property type="entry name" value="HELICc"/>
    <property type="match status" value="1"/>
</dbReference>
<evidence type="ECO:0000256" key="7">
    <source>
        <dbReference type="ARBA" id="ARBA00022771"/>
    </source>
</evidence>
<dbReference type="Pfam" id="PF00271">
    <property type="entry name" value="Helicase_C"/>
    <property type="match status" value="1"/>
</dbReference>
<dbReference type="GO" id="GO:0008270">
    <property type="term" value="F:zinc ion binding"/>
    <property type="evidence" value="ECO:0007669"/>
    <property type="project" value="UniProtKB-KW"/>
</dbReference>
<dbReference type="Pfam" id="PF24471">
    <property type="entry name" value="KH_DEAH11"/>
    <property type="match status" value="1"/>
</dbReference>
<dbReference type="SUPFAM" id="SSF52540">
    <property type="entry name" value="P-loop containing nucleoside triphosphate hydrolases"/>
    <property type="match status" value="1"/>
</dbReference>
<dbReference type="Gene3D" id="1.20.120.1080">
    <property type="match status" value="1"/>
</dbReference>
<dbReference type="InterPro" id="IPR001650">
    <property type="entry name" value="Helicase_C-like"/>
</dbReference>
<dbReference type="Pfam" id="PF24638">
    <property type="entry name" value="KH_DEAH11_1st"/>
    <property type="match status" value="1"/>
</dbReference>
<accession>A0A2P2JTR2</accession>
<dbReference type="PROSITE" id="PS50089">
    <property type="entry name" value="ZF_RING_2"/>
    <property type="match status" value="1"/>
</dbReference>
<keyword evidence="12" id="KW-0067">ATP-binding</keyword>
<dbReference type="GO" id="GO:0005524">
    <property type="term" value="F:ATP binding"/>
    <property type="evidence" value="ECO:0007669"/>
    <property type="project" value="UniProtKB-KW"/>
</dbReference>
<evidence type="ECO:0000256" key="6">
    <source>
        <dbReference type="ARBA" id="ARBA00022741"/>
    </source>
</evidence>
<feature type="domain" description="C2H2-type" evidence="16">
    <location>
        <begin position="1624"/>
        <end position="1647"/>
    </location>
</feature>
<dbReference type="Gene3D" id="3.40.50.300">
    <property type="entry name" value="P-loop containing nucleotide triphosphate hydrolases"/>
    <property type="match status" value="2"/>
</dbReference>
<dbReference type="PANTHER" id="PTHR18934:SF81">
    <property type="entry name" value="ATP-DEPENDENT RNA HELICASE DEAH11, CHLOROPLASTIC-RELATED"/>
    <property type="match status" value="1"/>
</dbReference>
<dbReference type="InterPro" id="IPR056244">
    <property type="entry name" value="RRM_DEAH11/12"/>
</dbReference>
<dbReference type="SMART" id="SM00487">
    <property type="entry name" value="DEXDc"/>
    <property type="match status" value="1"/>
</dbReference>
<dbReference type="PROSITE" id="PS00518">
    <property type="entry name" value="ZF_RING_1"/>
    <property type="match status" value="1"/>
</dbReference>
<dbReference type="FunFam" id="3.40.50.300:FF:002114">
    <property type="entry name" value="ATP-dependent RNA helicase DEAH12 chloroplastic"/>
    <property type="match status" value="1"/>
</dbReference>
<dbReference type="FunFam" id="3.40.50.300:FF:001279">
    <property type="entry name" value="ATP-dependent RNA helicase DEAH12 chloroplastic"/>
    <property type="match status" value="1"/>
</dbReference>
<name>A0A2P2JTR2_RHIMU</name>
<dbReference type="InterPro" id="IPR002464">
    <property type="entry name" value="DNA/RNA_helicase_DEAH_CS"/>
</dbReference>
<dbReference type="CDD" id="cd22585">
    <property type="entry name" value="Rcat_RBR_DEAH12-like"/>
    <property type="match status" value="1"/>
</dbReference>
<dbReference type="CDD" id="cd20335">
    <property type="entry name" value="BRcat_RBR"/>
    <property type="match status" value="1"/>
</dbReference>
<dbReference type="InterPro" id="IPR007502">
    <property type="entry name" value="Helicase-assoc_dom"/>
</dbReference>
<evidence type="ECO:0000259" key="19">
    <source>
        <dbReference type="PROSITE" id="PS51873"/>
    </source>
</evidence>
<keyword evidence="5" id="KW-0677">Repeat</keyword>
<dbReference type="Pfam" id="PF21010">
    <property type="entry name" value="HA2_C"/>
    <property type="match status" value="1"/>
</dbReference>
<dbReference type="InterPro" id="IPR044066">
    <property type="entry name" value="TRIAD_supradom"/>
</dbReference>
<dbReference type="Gene3D" id="3.30.40.10">
    <property type="entry name" value="Zinc/RING finger domain, C3HC4 (zinc finger)"/>
    <property type="match status" value="1"/>
</dbReference>
<evidence type="ECO:0000256" key="2">
    <source>
        <dbReference type="ARBA" id="ARBA00012552"/>
    </source>
</evidence>
<dbReference type="PROSITE" id="PS51873">
    <property type="entry name" value="TRIAD"/>
    <property type="match status" value="1"/>
</dbReference>
<dbReference type="PROSITE" id="PS51192">
    <property type="entry name" value="HELICASE_ATP_BIND_1"/>
    <property type="match status" value="1"/>
</dbReference>
<dbReference type="InterPro" id="IPR001841">
    <property type="entry name" value="Znf_RING"/>
</dbReference>
<dbReference type="InterPro" id="IPR056247">
    <property type="entry name" value="KH_DEAH11/12_2nd"/>
</dbReference>
<dbReference type="InterPro" id="IPR027417">
    <property type="entry name" value="P-loop_NTPase"/>
</dbReference>
<dbReference type="PROSITE" id="PS00028">
    <property type="entry name" value="ZINC_FINGER_C2H2_1"/>
    <property type="match status" value="1"/>
</dbReference>
<dbReference type="InterPro" id="IPR011545">
    <property type="entry name" value="DEAD/DEAH_box_helicase_dom"/>
</dbReference>
<dbReference type="PROSITE" id="PS00690">
    <property type="entry name" value="DEAH_ATP_HELICASE"/>
    <property type="match status" value="1"/>
</dbReference>
<dbReference type="InterPro" id="IPR011709">
    <property type="entry name" value="DEAD-box_helicase_OB_fold"/>
</dbReference>
<dbReference type="PROSITE" id="PS50157">
    <property type="entry name" value="ZINC_FINGER_C2H2_2"/>
    <property type="match status" value="1"/>
</dbReference>
<dbReference type="PROSITE" id="PS51194">
    <property type="entry name" value="HELICASE_CTER"/>
    <property type="match status" value="1"/>
</dbReference>
<dbReference type="Pfam" id="PF07717">
    <property type="entry name" value="OB_NTP_bind"/>
    <property type="match status" value="1"/>
</dbReference>
<dbReference type="EC" id="3.6.4.13" evidence="2"/>
<dbReference type="FunFam" id="1.20.120.1750:FF:000020">
    <property type="entry name" value="ATP-dependent RNA helicase DEAH12 chloroplastic"/>
    <property type="match status" value="1"/>
</dbReference>
<evidence type="ECO:0000256" key="9">
    <source>
        <dbReference type="ARBA" id="ARBA00022801"/>
    </source>
</evidence>
<dbReference type="EMBL" id="GGEC01016382">
    <property type="protein sequence ID" value="MBW96865.1"/>
    <property type="molecule type" value="Transcribed_RNA"/>
</dbReference>
<evidence type="ECO:0000259" key="15">
    <source>
        <dbReference type="PROSITE" id="PS50089"/>
    </source>
</evidence>
<dbReference type="InterPro" id="IPR014001">
    <property type="entry name" value="Helicase_ATP-bd"/>
</dbReference>
<feature type="domain" description="Helicase C-terminal" evidence="18">
    <location>
        <begin position="385"/>
        <end position="551"/>
    </location>
</feature>
<dbReference type="Pfam" id="PF24641">
    <property type="entry name" value="KH_DEAH11_2nd"/>
    <property type="match status" value="1"/>
</dbReference>
<dbReference type="CDD" id="cd17917">
    <property type="entry name" value="DEXHc_RHA-like"/>
    <property type="match status" value="1"/>
</dbReference>
<dbReference type="GO" id="GO:0003723">
    <property type="term" value="F:RNA binding"/>
    <property type="evidence" value="ECO:0007669"/>
    <property type="project" value="TreeGrafter"/>
</dbReference>
<dbReference type="GO" id="GO:0003724">
    <property type="term" value="F:RNA helicase activity"/>
    <property type="evidence" value="ECO:0007669"/>
    <property type="project" value="UniProtKB-EC"/>
</dbReference>
<evidence type="ECO:0000256" key="12">
    <source>
        <dbReference type="ARBA" id="ARBA00022840"/>
    </source>
</evidence>
<dbReference type="PANTHER" id="PTHR18934">
    <property type="entry name" value="ATP-DEPENDENT RNA HELICASE"/>
    <property type="match status" value="1"/>
</dbReference>
<comment type="similarity">
    <text evidence="1">Belongs to the DEAD box helicase family. DEAH subfamily.</text>
</comment>
<dbReference type="Pfam" id="PF26200">
    <property type="entry name" value="Rcat_RNF216"/>
    <property type="match status" value="1"/>
</dbReference>
<dbReference type="InterPro" id="IPR017907">
    <property type="entry name" value="Znf_RING_CS"/>
</dbReference>
<dbReference type="SMART" id="SM00847">
    <property type="entry name" value="HA2"/>
    <property type="match status" value="1"/>
</dbReference>
<dbReference type="InterPro" id="IPR013087">
    <property type="entry name" value="Znf_C2H2_type"/>
</dbReference>
<dbReference type="InterPro" id="IPR056245">
    <property type="entry name" value="KH_DEAH11/12"/>
</dbReference>
<dbReference type="Gene3D" id="1.20.120.1750">
    <property type="match status" value="1"/>
</dbReference>
<comment type="catalytic activity">
    <reaction evidence="13">
        <text>ATP + H2O = ADP + phosphate + H(+)</text>
        <dbReference type="Rhea" id="RHEA:13065"/>
        <dbReference type="ChEBI" id="CHEBI:15377"/>
        <dbReference type="ChEBI" id="CHEBI:15378"/>
        <dbReference type="ChEBI" id="CHEBI:30616"/>
        <dbReference type="ChEBI" id="CHEBI:43474"/>
        <dbReference type="ChEBI" id="CHEBI:456216"/>
        <dbReference type="EC" id="3.6.4.13"/>
    </reaction>
</comment>
<dbReference type="SMART" id="SM00647">
    <property type="entry name" value="IBR"/>
    <property type="match status" value="2"/>
</dbReference>
<sequence length="1651" mass="185475">MPHRSSTSPSGDVVACLVFHDRADALNAVFFLWERRLSGDYLFTPVVDAGISEDTNERLKILFRLHVEKLLECESVKKLEIKVEKLRVEISKCNVKKPGSLRVSSQNMDKKKGLSAEMEGIVRRIEEFRSGMNCVIDYLEGREIEELGVLRFGTEGGFNWGRLHSLLLRESRRLEDGLPLYGFRREILQAMHGHQVMVLIGETGSGKSTQLVQFLADSGVAAGGSILCTQPRKIAAISLAKRVGEECRGCYEDNSIACYPTFSSFQLFNSKVIYMTDHCLLQHLMKDKTLSEVSCIIIDEAHERSLNTDLLLALIKDLVIQRHDLKLLVMSATVNASKLSEYFFGCPTFHVSGRSFPVKIEYVPQIPRASDPLASFNPVASFVADVVKMTMKIHDTEDEGAILAFLTSQMEVEWACENFQSSSAIAFPLHGKLSHEEQARVFQNYPGKRKVIFSTNLAETSLTIAGVKFVVDSGMVKESRFEPTSGMSVLRVSQISQSSANQRAGRAGRTGPGKCFRLYSASDYLLMDLYQEPEICKVHLGIAVLRILALGIQNVQEFDFIDAPSAKAIDMAIRNLVQLGAVCRKSDVLELTNDGHCMVKLGIEPRLGKIILESCRQHLRKEGVVLASVMANASSIFCRVGTDNDKLRSDGLKVRFCHQDGDLFTLLSVYREWESVRPDCRNKWCWENSINAKTMRRCRDTVLELQNSLKNELNIIIPSYWLWDPYVVTCQDRVMRKIILSSLEDNIAMYSGYYRLGYQVVSSGEYVQLHPSCSLLMYNQKPNWVVFSELLSISSQYLVCVNAVDFDTLSALSPPLFDISKVESRKLQLRVIKGFGCIALKRFCGKSNNHLLSLLSRIQTNFMDERIGIEVDVNDNEIHLFAPSEDMENIYGVVNDALKYEIKWLSTECLEKCLYRGGRAGASPPIALFGSGAEIKHLELENRYLSVDVTLSNANAPDDKELLAFFENSVSGVCGFHKYAASGHDNDDKEKWGRLTFLTHEAARRALDLSGYDLSGSILQLAAAWPTVGGNKRLASFSAVKAKLIWPRRCGKGYAIARCQRGDAESVVSDCSHLLIGGRFIHCELSTKDVNSVVIRGLDREISEPEILETLQTATKRRILDLFLVRGDAVNSLPIAACEEVILKEIAPFMPEQGPLSDHCHIQVFPPVPKDSFMKAWITFDGKLHLEAAKALQHIQGKVLSGYFSWQKMQCQQVFHTSLSCPAPVYRFIERQLNILLKKIKHQPGVLCKLEQSENGSYRVKICANATKTVAQLRRPLEKLMNGKTINHCSLTPSVLQLLVSRDGIKLMKSLQQELEIYILFDRQNQSIRIFGPENKVALAEQKLIKSLLALHDKNQTDICLRGRTMPHDLMKKVVEKYGPDLHGLKEKFPEAELVLNTRRHSISFRGNKELQLRVEEMILDFARTLSIDGHIKQPEDEADSCPICLCEFENCYQLEGCAHKFCQQCLVDQLESAIRGRDCFPLLCMHEGCGALIWLTDLKSLLPCKKLEDLFRASLTAFVASSGGTYRFCPSPDCPSVYKVAENGAAGDPFVCGACLAETCTKCHLEYHPFVSCEKYKEFKEDPDLSLKEWCQGKDHIKSCPVCGYTIEKVDGCNHVECRCGKHICWVCSESFSSSDDCYKHLRSIHFAIV</sequence>
<evidence type="ECO:0000256" key="4">
    <source>
        <dbReference type="ARBA" id="ARBA00022723"/>
    </source>
</evidence>
<evidence type="ECO:0000256" key="14">
    <source>
        <dbReference type="PROSITE-ProRule" id="PRU00042"/>
    </source>
</evidence>
<dbReference type="Pfam" id="PF01485">
    <property type="entry name" value="IBR"/>
    <property type="match status" value="1"/>
</dbReference>
<dbReference type="GO" id="GO:0016787">
    <property type="term" value="F:hydrolase activity"/>
    <property type="evidence" value="ECO:0007669"/>
    <property type="project" value="UniProtKB-KW"/>
</dbReference>
<evidence type="ECO:0000256" key="5">
    <source>
        <dbReference type="ARBA" id="ARBA00022737"/>
    </source>
</evidence>
<organism evidence="20">
    <name type="scientific">Rhizophora mucronata</name>
    <name type="common">Asiatic mangrove</name>
    <dbReference type="NCBI Taxonomy" id="61149"/>
    <lineage>
        <taxon>Eukaryota</taxon>
        <taxon>Viridiplantae</taxon>
        <taxon>Streptophyta</taxon>
        <taxon>Embryophyta</taxon>
        <taxon>Tracheophyta</taxon>
        <taxon>Spermatophyta</taxon>
        <taxon>Magnoliopsida</taxon>
        <taxon>eudicotyledons</taxon>
        <taxon>Gunneridae</taxon>
        <taxon>Pentapetalae</taxon>
        <taxon>rosids</taxon>
        <taxon>fabids</taxon>
        <taxon>Malpighiales</taxon>
        <taxon>Rhizophoraceae</taxon>
        <taxon>Rhizophora</taxon>
    </lineage>
</organism>
<keyword evidence="4" id="KW-0479">Metal-binding</keyword>
<evidence type="ECO:0000256" key="11">
    <source>
        <dbReference type="ARBA" id="ARBA00022833"/>
    </source>
</evidence>
<keyword evidence="10" id="KW-0347">Helicase</keyword>
<keyword evidence="7 14" id="KW-0863">Zinc-finger</keyword>
<dbReference type="Pfam" id="PF24475">
    <property type="entry name" value="RBD_DEAH11"/>
    <property type="match status" value="1"/>
</dbReference>
<feature type="domain" description="RING-type" evidence="15">
    <location>
        <begin position="1442"/>
        <end position="1480"/>
    </location>
</feature>
<keyword evidence="9" id="KW-0378">Hydrolase</keyword>
<dbReference type="Pfam" id="PF24637">
    <property type="entry name" value="RRM_DEAH11"/>
    <property type="match status" value="1"/>
</dbReference>
<dbReference type="Pfam" id="PF00270">
    <property type="entry name" value="DEAD"/>
    <property type="match status" value="1"/>
</dbReference>
<evidence type="ECO:0000313" key="20">
    <source>
        <dbReference type="EMBL" id="MBW96865.1"/>
    </source>
</evidence>
<evidence type="ECO:0000259" key="18">
    <source>
        <dbReference type="PROSITE" id="PS51194"/>
    </source>
</evidence>
<keyword evidence="6" id="KW-0547">Nucleotide-binding</keyword>
<evidence type="ECO:0000256" key="13">
    <source>
        <dbReference type="ARBA" id="ARBA00047984"/>
    </source>
</evidence>
<evidence type="ECO:0000256" key="3">
    <source>
        <dbReference type="ARBA" id="ARBA00022679"/>
    </source>
</evidence>
<evidence type="ECO:0000259" key="17">
    <source>
        <dbReference type="PROSITE" id="PS51192"/>
    </source>
</evidence>
<evidence type="ECO:0000256" key="8">
    <source>
        <dbReference type="ARBA" id="ARBA00022786"/>
    </source>
</evidence>
<keyword evidence="3" id="KW-0808">Transferase</keyword>
<dbReference type="CDD" id="cd18791">
    <property type="entry name" value="SF2_C_RHA"/>
    <property type="match status" value="1"/>
</dbReference>